<sequence>MYDFSHVAIAAPSESDMRASTLPKSSPSVNARIADHLFATLQGQNNLVFAPARNLVETLADGLRSRSEDAGLPNEFFPHHGSLSKDLREPLEIRLKDEHLPTTAVCTSTLELGIDIGSIASWTSDERG</sequence>
<dbReference type="Gene3D" id="3.40.50.300">
    <property type="entry name" value="P-loop containing nucleotide triphosphate hydrolases"/>
    <property type="match status" value="1"/>
</dbReference>
<gene>
    <name evidence="1" type="ORF">BHK69_30790</name>
</gene>
<dbReference type="SUPFAM" id="SSF52540">
    <property type="entry name" value="P-loop containing nucleoside triphosphate hydrolases"/>
    <property type="match status" value="1"/>
</dbReference>
<dbReference type="Proteomes" id="UP000094969">
    <property type="component" value="Plasmid unnamed1"/>
</dbReference>
<dbReference type="KEGG" id="bvv:BHK69_30790"/>
<evidence type="ECO:0000313" key="2">
    <source>
        <dbReference type="Proteomes" id="UP000094969"/>
    </source>
</evidence>
<accession>A0A1D7UCJ1</accession>
<dbReference type="PANTHER" id="PTHR47962:SF5">
    <property type="entry name" value="ATP-DEPENDENT HELICASE LHR-RELATED"/>
    <property type="match status" value="1"/>
</dbReference>
<protein>
    <recommendedName>
        <fullName evidence="3">Helicase C-terminal domain-containing protein</fullName>
    </recommendedName>
</protein>
<geneLocation type="plasmid" evidence="1 2">
    <name>unnamed1</name>
</geneLocation>
<dbReference type="EMBL" id="CP017148">
    <property type="protein sequence ID" value="AOO85087.1"/>
    <property type="molecule type" value="Genomic_DNA"/>
</dbReference>
<dbReference type="PANTHER" id="PTHR47962">
    <property type="entry name" value="ATP-DEPENDENT HELICASE LHR-RELATED-RELATED"/>
    <property type="match status" value="1"/>
</dbReference>
<dbReference type="AlphaFoldDB" id="A0A1D7UCJ1"/>
<name>A0A1D7UCJ1_9HYPH</name>
<dbReference type="GO" id="GO:0016887">
    <property type="term" value="F:ATP hydrolysis activity"/>
    <property type="evidence" value="ECO:0007669"/>
    <property type="project" value="TreeGrafter"/>
</dbReference>
<evidence type="ECO:0008006" key="3">
    <source>
        <dbReference type="Google" id="ProtNLM"/>
    </source>
</evidence>
<dbReference type="InterPro" id="IPR052511">
    <property type="entry name" value="ATP-dep_Helicase"/>
</dbReference>
<keyword evidence="1" id="KW-0614">Plasmid</keyword>
<dbReference type="InterPro" id="IPR027417">
    <property type="entry name" value="P-loop_NTPase"/>
</dbReference>
<organism evidence="1 2">
    <name type="scientific">Bosea vaviloviae</name>
    <dbReference type="NCBI Taxonomy" id="1526658"/>
    <lineage>
        <taxon>Bacteria</taxon>
        <taxon>Pseudomonadati</taxon>
        <taxon>Pseudomonadota</taxon>
        <taxon>Alphaproteobacteria</taxon>
        <taxon>Hyphomicrobiales</taxon>
        <taxon>Boseaceae</taxon>
        <taxon>Bosea</taxon>
    </lineage>
</organism>
<reference evidence="1 2" key="1">
    <citation type="journal article" date="2015" name="Antonie Van Leeuwenhoek">
        <title>Bosea vaviloviae sp. nov., a new species of slow-growing rhizobia isolated from nodules of the relict species Vavilovia formosa (Stev.) Fed.</title>
        <authorList>
            <person name="Safronova V.I."/>
            <person name="Kuznetsova I.G."/>
            <person name="Sazanova A.L."/>
            <person name="Kimeklis A.K."/>
            <person name="Belimov A.A."/>
            <person name="Andronov E.E."/>
            <person name="Pinaev A.G."/>
            <person name="Chizhevskaya E.P."/>
            <person name="Pukhaev A.R."/>
            <person name="Popov K.P."/>
            <person name="Willems A."/>
            <person name="Tikhonovich I.A."/>
        </authorList>
    </citation>
    <scope>NUCLEOTIDE SEQUENCE [LARGE SCALE GENOMIC DNA]</scope>
    <source>
        <strain evidence="1 2">Vaf18</strain>
        <plasmid evidence="1">unnamed1</plasmid>
    </source>
</reference>
<dbReference type="GO" id="GO:0003677">
    <property type="term" value="F:DNA binding"/>
    <property type="evidence" value="ECO:0007669"/>
    <property type="project" value="TreeGrafter"/>
</dbReference>
<proteinExistence type="predicted"/>
<keyword evidence="2" id="KW-1185">Reference proteome</keyword>
<evidence type="ECO:0000313" key="1">
    <source>
        <dbReference type="EMBL" id="AOO85087.1"/>
    </source>
</evidence>